<evidence type="ECO:0000256" key="1">
    <source>
        <dbReference type="SAM" id="MobiDB-lite"/>
    </source>
</evidence>
<dbReference type="KEGG" id="acan:ACA1_373590"/>
<gene>
    <name evidence="2" type="ORF">ACA1_373590</name>
</gene>
<dbReference type="PANTHER" id="PTHR13318">
    <property type="entry name" value="PARTNER OF PAIRED, ISOFORM B-RELATED"/>
    <property type="match status" value="1"/>
</dbReference>
<protein>
    <recommendedName>
        <fullName evidence="4">Leucine rich repeat domain containing protein</fullName>
    </recommendedName>
</protein>
<sequence length="359" mass="40070">VGQNLIALRSVVVGGGVRRVQIDAPIGFAPSHGLSHRRRQAGPRQILDTLMHIRVNFPHLTSVSLVNGNLRGFTFYASDEHSRFTLFPENLRHLSMENSEGLDDDQVKALCAELPRLRHMDLSKCFELSNQILRYLPTTLTILNLCGVHDINANALRLLPHLKNLEILDLKACWRLGSLYSQQNPFTSSGPYYSYFPSSPSIATYSAFAYLQSLPRLHTLSLSRIYCLADNDIAVLPRRLKVLDVSFCFHISDYVYPMLPAGLTELYCQGCDLITFDTWDSASEDGLTVLRGEEGSTSSSSSAEGEGEGHSLEDAKAHARPEVAWIGRTRSRDGAARTKRPKLRIVRGEWSLPERCCVP</sequence>
<dbReference type="STRING" id="1257118.L8GGS9"/>
<evidence type="ECO:0000313" key="2">
    <source>
        <dbReference type="EMBL" id="ELR12295.1"/>
    </source>
</evidence>
<evidence type="ECO:0000313" key="3">
    <source>
        <dbReference type="Proteomes" id="UP000011083"/>
    </source>
</evidence>
<feature type="region of interest" description="Disordered" evidence="1">
    <location>
        <begin position="291"/>
        <end position="315"/>
    </location>
</feature>
<dbReference type="GeneID" id="14912814"/>
<dbReference type="Proteomes" id="UP000011083">
    <property type="component" value="Unassembled WGS sequence"/>
</dbReference>
<dbReference type="EMBL" id="KB008119">
    <property type="protein sequence ID" value="ELR12295.1"/>
    <property type="molecule type" value="Genomic_DNA"/>
</dbReference>
<dbReference type="GO" id="GO:0031146">
    <property type="term" value="P:SCF-dependent proteasomal ubiquitin-dependent protein catabolic process"/>
    <property type="evidence" value="ECO:0007669"/>
    <property type="project" value="TreeGrafter"/>
</dbReference>
<name>L8GGS9_ACACF</name>
<keyword evidence="3" id="KW-1185">Reference proteome</keyword>
<dbReference type="InterPro" id="IPR032675">
    <property type="entry name" value="LRR_dom_sf"/>
</dbReference>
<dbReference type="Gene3D" id="3.80.10.10">
    <property type="entry name" value="Ribonuclease Inhibitor"/>
    <property type="match status" value="2"/>
</dbReference>
<dbReference type="VEuPathDB" id="AmoebaDB:ACA1_373590"/>
<dbReference type="GO" id="GO:0019005">
    <property type="term" value="C:SCF ubiquitin ligase complex"/>
    <property type="evidence" value="ECO:0007669"/>
    <property type="project" value="TreeGrafter"/>
</dbReference>
<dbReference type="RefSeq" id="XP_004334308.1">
    <property type="nucleotide sequence ID" value="XM_004334260.1"/>
</dbReference>
<dbReference type="OrthoDB" id="10257471at2759"/>
<reference evidence="2 3" key="1">
    <citation type="journal article" date="2013" name="Genome Biol.">
        <title>Genome of Acanthamoeba castellanii highlights extensive lateral gene transfer and early evolution of tyrosine kinase signaling.</title>
        <authorList>
            <person name="Clarke M."/>
            <person name="Lohan A.J."/>
            <person name="Liu B."/>
            <person name="Lagkouvardos I."/>
            <person name="Roy S."/>
            <person name="Zafar N."/>
            <person name="Bertelli C."/>
            <person name="Schilde C."/>
            <person name="Kianianmomeni A."/>
            <person name="Burglin T.R."/>
            <person name="Frech C."/>
            <person name="Turcotte B."/>
            <person name="Kopec K.O."/>
            <person name="Synnott J.M."/>
            <person name="Choo C."/>
            <person name="Paponov I."/>
            <person name="Finkler A."/>
            <person name="Soon Heng Tan C."/>
            <person name="Hutchins A.P."/>
            <person name="Weinmeier T."/>
            <person name="Rattei T."/>
            <person name="Chu J.S."/>
            <person name="Gimenez G."/>
            <person name="Irimia M."/>
            <person name="Rigden D.J."/>
            <person name="Fitzpatrick D.A."/>
            <person name="Lorenzo-Morales J."/>
            <person name="Bateman A."/>
            <person name="Chiu C.H."/>
            <person name="Tang P."/>
            <person name="Hegemann P."/>
            <person name="Fromm H."/>
            <person name="Raoult D."/>
            <person name="Greub G."/>
            <person name="Miranda-Saavedra D."/>
            <person name="Chen N."/>
            <person name="Nash P."/>
            <person name="Ginger M.L."/>
            <person name="Horn M."/>
            <person name="Schaap P."/>
            <person name="Caler L."/>
            <person name="Loftus B."/>
        </authorList>
    </citation>
    <scope>NUCLEOTIDE SEQUENCE [LARGE SCALE GENOMIC DNA]</scope>
    <source>
        <strain evidence="2 3">Neff</strain>
    </source>
</reference>
<proteinExistence type="predicted"/>
<organism evidence="2 3">
    <name type="scientific">Acanthamoeba castellanii (strain ATCC 30010 / Neff)</name>
    <dbReference type="NCBI Taxonomy" id="1257118"/>
    <lineage>
        <taxon>Eukaryota</taxon>
        <taxon>Amoebozoa</taxon>
        <taxon>Discosea</taxon>
        <taxon>Longamoebia</taxon>
        <taxon>Centramoebida</taxon>
        <taxon>Acanthamoebidae</taxon>
        <taxon>Acanthamoeba</taxon>
    </lineage>
</organism>
<evidence type="ECO:0008006" key="4">
    <source>
        <dbReference type="Google" id="ProtNLM"/>
    </source>
</evidence>
<feature type="compositionally biased region" description="Low complexity" evidence="1">
    <location>
        <begin position="295"/>
        <end position="304"/>
    </location>
</feature>
<accession>L8GGS9</accession>
<dbReference type="SUPFAM" id="SSF52047">
    <property type="entry name" value="RNI-like"/>
    <property type="match status" value="1"/>
</dbReference>
<dbReference type="AlphaFoldDB" id="L8GGS9"/>
<feature type="non-terminal residue" evidence="2">
    <location>
        <position position="359"/>
    </location>
</feature>